<proteinExistence type="predicted"/>
<protein>
    <submittedName>
        <fullName evidence="1">Uncharacterized protein</fullName>
    </submittedName>
</protein>
<evidence type="ECO:0000313" key="1">
    <source>
        <dbReference type="EMBL" id="NKE57115.1"/>
    </source>
</evidence>
<dbReference type="Proteomes" id="UP001515943">
    <property type="component" value="Unassembled WGS sequence"/>
</dbReference>
<name>A0ABX1FDW1_9PSEU</name>
<dbReference type="EMBL" id="VSRL01000026">
    <property type="protein sequence ID" value="NKE57115.1"/>
    <property type="molecule type" value="Genomic_DNA"/>
</dbReference>
<dbReference type="RefSeq" id="WP_167972501.1">
    <property type="nucleotide sequence ID" value="NZ_VSRL01000026.1"/>
</dbReference>
<sequence length="79" mass="8657">MRALGPVLREPFPEPPDAKIAATWADALRSLENGTRSCLVVFRDKGQDDGSMAKEFLKGLDQLEVTQTALIEAQERAVS</sequence>
<reference evidence="1 2" key="1">
    <citation type="submission" date="2019-08" db="EMBL/GenBank/DDBJ databases">
        <title>Lentzea from Indian Himalayas.</title>
        <authorList>
            <person name="Mandal S."/>
            <person name="Mallick Gupta A."/>
            <person name="Maiti P.K."/>
            <person name="Sarkar J."/>
            <person name="Mandal S."/>
        </authorList>
    </citation>
    <scope>NUCLEOTIDE SEQUENCE [LARGE SCALE GENOMIC DNA]</scope>
    <source>
        <strain evidence="1 2">PSKA42</strain>
    </source>
</reference>
<gene>
    <name evidence="1" type="ORF">FXN61_09825</name>
</gene>
<keyword evidence="2" id="KW-1185">Reference proteome</keyword>
<comment type="caution">
    <text evidence="1">The sequence shown here is derived from an EMBL/GenBank/DDBJ whole genome shotgun (WGS) entry which is preliminary data.</text>
</comment>
<organism evidence="1 2">
    <name type="scientific">Lentzea indica</name>
    <dbReference type="NCBI Taxonomy" id="2604800"/>
    <lineage>
        <taxon>Bacteria</taxon>
        <taxon>Bacillati</taxon>
        <taxon>Actinomycetota</taxon>
        <taxon>Actinomycetes</taxon>
        <taxon>Pseudonocardiales</taxon>
        <taxon>Pseudonocardiaceae</taxon>
        <taxon>Lentzea</taxon>
    </lineage>
</organism>
<accession>A0ABX1FDW1</accession>
<evidence type="ECO:0000313" key="2">
    <source>
        <dbReference type="Proteomes" id="UP001515943"/>
    </source>
</evidence>